<name>A0A2P6SA65_ROSCH</name>
<dbReference type="Gramene" id="PRQ55565">
    <property type="protein sequence ID" value="PRQ55565"/>
    <property type="gene ID" value="RchiOBHm_Chr1g0326001"/>
</dbReference>
<proteinExistence type="predicted"/>
<comment type="caution">
    <text evidence="2">The sequence shown here is derived from an EMBL/GenBank/DDBJ whole genome shotgun (WGS) entry which is preliminary data.</text>
</comment>
<protein>
    <submittedName>
        <fullName evidence="2">Uncharacterized protein</fullName>
    </submittedName>
</protein>
<evidence type="ECO:0000313" key="2">
    <source>
        <dbReference type="EMBL" id="PRQ55565.1"/>
    </source>
</evidence>
<feature type="compositionally biased region" description="Basic and acidic residues" evidence="1">
    <location>
        <begin position="49"/>
        <end position="60"/>
    </location>
</feature>
<organism evidence="2 3">
    <name type="scientific">Rosa chinensis</name>
    <name type="common">China rose</name>
    <dbReference type="NCBI Taxonomy" id="74649"/>
    <lineage>
        <taxon>Eukaryota</taxon>
        <taxon>Viridiplantae</taxon>
        <taxon>Streptophyta</taxon>
        <taxon>Embryophyta</taxon>
        <taxon>Tracheophyta</taxon>
        <taxon>Spermatophyta</taxon>
        <taxon>Magnoliopsida</taxon>
        <taxon>eudicotyledons</taxon>
        <taxon>Gunneridae</taxon>
        <taxon>Pentapetalae</taxon>
        <taxon>rosids</taxon>
        <taxon>fabids</taxon>
        <taxon>Rosales</taxon>
        <taxon>Rosaceae</taxon>
        <taxon>Rosoideae</taxon>
        <taxon>Rosoideae incertae sedis</taxon>
        <taxon>Rosa</taxon>
    </lineage>
</organism>
<keyword evidence="3" id="KW-1185">Reference proteome</keyword>
<reference evidence="2 3" key="1">
    <citation type="journal article" date="2018" name="Nat. Genet.">
        <title>The Rosa genome provides new insights in the design of modern roses.</title>
        <authorList>
            <person name="Bendahmane M."/>
        </authorList>
    </citation>
    <scope>NUCLEOTIDE SEQUENCE [LARGE SCALE GENOMIC DNA]</scope>
    <source>
        <strain evidence="3">cv. Old Blush</strain>
    </source>
</reference>
<feature type="region of interest" description="Disordered" evidence="1">
    <location>
        <begin position="30"/>
        <end position="60"/>
    </location>
</feature>
<evidence type="ECO:0000313" key="3">
    <source>
        <dbReference type="Proteomes" id="UP000238479"/>
    </source>
</evidence>
<evidence type="ECO:0000256" key="1">
    <source>
        <dbReference type="SAM" id="MobiDB-lite"/>
    </source>
</evidence>
<accession>A0A2P6SA65</accession>
<sequence>MGIPQVSIETGANDHRATTTDYRTLISNSAADRGAFEENANFSSGVALEENHDRPSNNHP</sequence>
<dbReference type="AlphaFoldDB" id="A0A2P6SA65"/>
<dbReference type="Proteomes" id="UP000238479">
    <property type="component" value="Chromosome 1"/>
</dbReference>
<dbReference type="EMBL" id="PDCK01000039">
    <property type="protein sequence ID" value="PRQ55565.1"/>
    <property type="molecule type" value="Genomic_DNA"/>
</dbReference>
<gene>
    <name evidence="2" type="ORF">RchiOBHm_Chr1g0326001</name>
</gene>